<gene>
    <name evidence="1" type="ORF">V1477_002785</name>
    <name evidence="2" type="ORF">V1477_002786</name>
    <name evidence="3" type="ORF">V1477_002788</name>
</gene>
<evidence type="ECO:0000313" key="1">
    <source>
        <dbReference type="EMBL" id="KAL2749175.1"/>
    </source>
</evidence>
<dbReference type="EMBL" id="JAYRBN010000028">
    <property type="protein sequence ID" value="KAL2749178.1"/>
    <property type="molecule type" value="Genomic_DNA"/>
</dbReference>
<organism evidence="3 4">
    <name type="scientific">Vespula maculifrons</name>
    <name type="common">Eastern yellow jacket</name>
    <name type="synonym">Wasp</name>
    <dbReference type="NCBI Taxonomy" id="7453"/>
    <lineage>
        <taxon>Eukaryota</taxon>
        <taxon>Metazoa</taxon>
        <taxon>Ecdysozoa</taxon>
        <taxon>Arthropoda</taxon>
        <taxon>Hexapoda</taxon>
        <taxon>Insecta</taxon>
        <taxon>Pterygota</taxon>
        <taxon>Neoptera</taxon>
        <taxon>Endopterygota</taxon>
        <taxon>Hymenoptera</taxon>
        <taxon>Apocrita</taxon>
        <taxon>Aculeata</taxon>
        <taxon>Vespoidea</taxon>
        <taxon>Vespidae</taxon>
        <taxon>Vespinae</taxon>
        <taxon>Vespula</taxon>
    </lineage>
</organism>
<name>A0ABD2CYG0_VESMC</name>
<accession>A0ABD2CYG0</accession>
<dbReference type="Proteomes" id="UP001607303">
    <property type="component" value="Unassembled WGS sequence"/>
</dbReference>
<sequence length="69" mass="7869">MSRISSHTGVLSVTIHPYSAHFLFEKDTNHSPVHKFLTTVLSYCFFGDWHLSLKIFLLLISESLNCGFP</sequence>
<evidence type="ECO:0000313" key="3">
    <source>
        <dbReference type="EMBL" id="KAL2749178.1"/>
    </source>
</evidence>
<reference evidence="3 4" key="1">
    <citation type="journal article" date="2024" name="Ann. Entomol. Soc. Am.">
        <title>Genomic analyses of the southern and eastern yellowjacket wasps (Hymenoptera: Vespidae) reveal evolutionary signatures of social life.</title>
        <authorList>
            <person name="Catto M.A."/>
            <person name="Caine P.B."/>
            <person name="Orr S.E."/>
            <person name="Hunt B.G."/>
            <person name="Goodisman M.A.D."/>
        </authorList>
    </citation>
    <scope>NUCLEOTIDE SEQUENCE [LARGE SCALE GENOMIC DNA]</scope>
    <source>
        <strain evidence="3">232</strain>
        <tissue evidence="3">Head and thorax</tissue>
    </source>
</reference>
<protein>
    <submittedName>
        <fullName evidence="3">Uncharacterized protein</fullName>
    </submittedName>
</protein>
<evidence type="ECO:0000313" key="4">
    <source>
        <dbReference type="Proteomes" id="UP001607303"/>
    </source>
</evidence>
<dbReference type="EMBL" id="JAYRBN010000028">
    <property type="protein sequence ID" value="KAL2749176.1"/>
    <property type="molecule type" value="Genomic_DNA"/>
</dbReference>
<proteinExistence type="predicted"/>
<dbReference type="AlphaFoldDB" id="A0ABD2CYG0"/>
<evidence type="ECO:0000313" key="2">
    <source>
        <dbReference type="EMBL" id="KAL2749176.1"/>
    </source>
</evidence>
<keyword evidence="4" id="KW-1185">Reference proteome</keyword>
<dbReference type="EMBL" id="JAYRBN010000028">
    <property type="protein sequence ID" value="KAL2749175.1"/>
    <property type="molecule type" value="Genomic_DNA"/>
</dbReference>
<comment type="caution">
    <text evidence="3">The sequence shown here is derived from an EMBL/GenBank/DDBJ whole genome shotgun (WGS) entry which is preliminary data.</text>
</comment>